<dbReference type="EMBL" id="BQNB010018769">
    <property type="protein sequence ID" value="GJT78065.1"/>
    <property type="molecule type" value="Genomic_DNA"/>
</dbReference>
<comment type="caution">
    <text evidence="2">The sequence shown here is derived from an EMBL/GenBank/DDBJ whole genome shotgun (WGS) entry which is preliminary data.</text>
</comment>
<dbReference type="Proteomes" id="UP001151760">
    <property type="component" value="Unassembled WGS sequence"/>
</dbReference>
<reference evidence="2" key="1">
    <citation type="journal article" date="2022" name="Int. J. Mol. Sci.">
        <title>Draft Genome of Tanacetum Coccineum: Genomic Comparison of Closely Related Tanacetum-Family Plants.</title>
        <authorList>
            <person name="Yamashiro T."/>
            <person name="Shiraishi A."/>
            <person name="Nakayama K."/>
            <person name="Satake H."/>
        </authorList>
    </citation>
    <scope>NUCLEOTIDE SEQUENCE</scope>
</reference>
<sequence>MKTNQTHPWWWRGRGGVGDGEVVTWGQRGGGGSGGEWVVVMERVRGGAWFGGSGRSGDGEAFGTWSENSPEKFSGGGGGGGRNPAGGGCRENWERRE</sequence>
<accession>A0ABQ5GQX8</accession>
<name>A0ABQ5GQX8_9ASTR</name>
<gene>
    <name evidence="2" type="ORF">Tco_1044790</name>
</gene>
<proteinExistence type="predicted"/>
<evidence type="ECO:0000313" key="3">
    <source>
        <dbReference type="Proteomes" id="UP001151760"/>
    </source>
</evidence>
<organism evidence="2 3">
    <name type="scientific">Tanacetum coccineum</name>
    <dbReference type="NCBI Taxonomy" id="301880"/>
    <lineage>
        <taxon>Eukaryota</taxon>
        <taxon>Viridiplantae</taxon>
        <taxon>Streptophyta</taxon>
        <taxon>Embryophyta</taxon>
        <taxon>Tracheophyta</taxon>
        <taxon>Spermatophyta</taxon>
        <taxon>Magnoliopsida</taxon>
        <taxon>eudicotyledons</taxon>
        <taxon>Gunneridae</taxon>
        <taxon>Pentapetalae</taxon>
        <taxon>asterids</taxon>
        <taxon>campanulids</taxon>
        <taxon>Asterales</taxon>
        <taxon>Asteraceae</taxon>
        <taxon>Asteroideae</taxon>
        <taxon>Anthemideae</taxon>
        <taxon>Anthemidinae</taxon>
        <taxon>Tanacetum</taxon>
    </lineage>
</organism>
<feature type="non-terminal residue" evidence="2">
    <location>
        <position position="97"/>
    </location>
</feature>
<reference evidence="2" key="2">
    <citation type="submission" date="2022-01" db="EMBL/GenBank/DDBJ databases">
        <authorList>
            <person name="Yamashiro T."/>
            <person name="Shiraishi A."/>
            <person name="Satake H."/>
            <person name="Nakayama K."/>
        </authorList>
    </citation>
    <scope>NUCLEOTIDE SEQUENCE</scope>
</reference>
<feature type="region of interest" description="Disordered" evidence="1">
    <location>
        <begin position="51"/>
        <end position="97"/>
    </location>
</feature>
<evidence type="ECO:0000256" key="1">
    <source>
        <dbReference type="SAM" id="MobiDB-lite"/>
    </source>
</evidence>
<feature type="compositionally biased region" description="Gly residues" evidence="1">
    <location>
        <begin position="74"/>
        <end position="89"/>
    </location>
</feature>
<evidence type="ECO:0000313" key="2">
    <source>
        <dbReference type="EMBL" id="GJT78065.1"/>
    </source>
</evidence>
<keyword evidence="3" id="KW-1185">Reference proteome</keyword>
<protein>
    <submittedName>
        <fullName evidence="2">Uncharacterized protein</fullName>
    </submittedName>
</protein>